<dbReference type="HOGENOM" id="CLU_129676_0_0_4"/>
<keyword evidence="1" id="KW-1133">Transmembrane helix</keyword>
<dbReference type="EMBL" id="CP002521">
    <property type="protein sequence ID" value="ADX45124.1"/>
    <property type="molecule type" value="Genomic_DNA"/>
</dbReference>
<keyword evidence="1" id="KW-0472">Membrane</keyword>
<dbReference type="OrthoDB" id="9157092at2"/>
<organism evidence="2 3">
    <name type="scientific">Paracidovorax avenae (strain ATCC 19860 / DSM 7227 / CCUG 15838 / JCM 20985 / LMG 2117 / NCPPB 1011)</name>
    <name type="common">Acidovorax avenae</name>
    <dbReference type="NCBI Taxonomy" id="643561"/>
    <lineage>
        <taxon>Bacteria</taxon>
        <taxon>Pseudomonadati</taxon>
        <taxon>Pseudomonadota</taxon>
        <taxon>Betaproteobacteria</taxon>
        <taxon>Burkholderiales</taxon>
        <taxon>Comamonadaceae</taxon>
        <taxon>Paracidovorax</taxon>
    </lineage>
</organism>
<protein>
    <recommendedName>
        <fullName evidence="4">Toxin CptA</fullName>
    </recommendedName>
</protein>
<proteinExistence type="predicted"/>
<evidence type="ECO:0000313" key="2">
    <source>
        <dbReference type="EMBL" id="ADX45124.1"/>
    </source>
</evidence>
<name>F0QCY1_PARA1</name>
<evidence type="ECO:0008006" key="4">
    <source>
        <dbReference type="Google" id="ProtNLM"/>
    </source>
</evidence>
<dbReference type="AlphaFoldDB" id="F0QCY1"/>
<evidence type="ECO:0000256" key="1">
    <source>
        <dbReference type="SAM" id="Phobius"/>
    </source>
</evidence>
<dbReference type="Proteomes" id="UP000002482">
    <property type="component" value="Chromosome"/>
</dbReference>
<reference evidence="2" key="1">
    <citation type="submission" date="2011-02" db="EMBL/GenBank/DDBJ databases">
        <title>Complete sequence of Acidovorax avenae subsp. avenae ATCC 19860.</title>
        <authorList>
            <consortium name="US DOE Joint Genome Institute"/>
            <person name="Lucas S."/>
            <person name="Copeland A."/>
            <person name="Lapidus A."/>
            <person name="Cheng J.-F."/>
            <person name="Goodwin L."/>
            <person name="Pitluck S."/>
            <person name="Chertkov O."/>
            <person name="Held B."/>
            <person name="Detter J.C."/>
            <person name="Han C."/>
            <person name="Tapia R."/>
            <person name="Land M."/>
            <person name="Hauser L."/>
            <person name="Kyrpides N."/>
            <person name="Ivanova N."/>
            <person name="Ovchinnikova G."/>
            <person name="Pagani I."/>
            <person name="Gordon S."/>
            <person name="Woyke T."/>
        </authorList>
    </citation>
    <scope>NUCLEOTIDE SEQUENCE</scope>
    <source>
        <strain evidence="2">ATCC 19860</strain>
    </source>
</reference>
<keyword evidence="1" id="KW-0812">Transmembrane</keyword>
<accession>F0QCY1</accession>
<dbReference type="RefSeq" id="WP_013593660.1">
    <property type="nucleotide sequence ID" value="NC_015138.1"/>
</dbReference>
<gene>
    <name evidence="2" type="ordered locus">Acav_1202</name>
</gene>
<sequence length="167" mass="18069">MADSAQEEFLAPVLRHPAGAGHRVRSWVLGAGLAGFMACSAWALLGSSGSARTAACGLMLWGLILLQGWHAVSRWPSGVLAWDGLLWSLDRGRAHPPVCGRLEVALDLQRFLLVRLVGQDGRRAWLGLEPGRHAAGWAALRRAVYSRPRREPAAQGPTMPPAHRFDA</sequence>
<feature type="transmembrane region" description="Helical" evidence="1">
    <location>
        <begin position="24"/>
        <end position="45"/>
    </location>
</feature>
<dbReference type="GeneID" id="34235738"/>
<evidence type="ECO:0000313" key="3">
    <source>
        <dbReference type="Proteomes" id="UP000002482"/>
    </source>
</evidence>
<keyword evidence="3" id="KW-1185">Reference proteome</keyword>
<dbReference type="KEGG" id="aaa:Acav_1202"/>